<organism evidence="5 6">
    <name type="scientific">Wickerhamomyces ciferrii (strain ATCC 14091 / BCRC 22168 / CBS 111 / JCM 3599 / NBRC 0793 / NRRL Y-1031 F-60-10)</name>
    <name type="common">Yeast</name>
    <name type="synonym">Pichia ciferrii</name>
    <dbReference type="NCBI Taxonomy" id="1206466"/>
    <lineage>
        <taxon>Eukaryota</taxon>
        <taxon>Fungi</taxon>
        <taxon>Dikarya</taxon>
        <taxon>Ascomycota</taxon>
        <taxon>Saccharomycotina</taxon>
        <taxon>Saccharomycetes</taxon>
        <taxon>Phaffomycetales</taxon>
        <taxon>Wickerhamomycetaceae</taxon>
        <taxon>Wickerhamomyces</taxon>
    </lineage>
</organism>
<dbReference type="eggNOG" id="KOG3822">
    <property type="taxonomic scope" value="Eukaryota"/>
</dbReference>
<dbReference type="EC" id="2.8.3.5" evidence="3"/>
<dbReference type="UniPathway" id="UPA00929">
    <property type="reaction ID" value="UER00894"/>
</dbReference>
<comment type="catalytic activity">
    <reaction evidence="3">
        <text>a 3-oxo acid + succinyl-CoA = a 3-oxoacyl-CoA + succinate</text>
        <dbReference type="Rhea" id="RHEA:24564"/>
        <dbReference type="ChEBI" id="CHEBI:30031"/>
        <dbReference type="ChEBI" id="CHEBI:35973"/>
        <dbReference type="ChEBI" id="CHEBI:57292"/>
        <dbReference type="ChEBI" id="CHEBI:90726"/>
        <dbReference type="EC" id="2.8.3.5"/>
    </reaction>
</comment>
<dbReference type="NCBIfam" id="TIGR02428">
    <property type="entry name" value="pcaJ_scoB_fam"/>
    <property type="match status" value="1"/>
</dbReference>
<dbReference type="AlphaFoldDB" id="K0KPY9"/>
<sequence length="502" mass="54368">MMFKFAARTTVRIGIRFSSTYPSSSKIVKSADEAINGIKSGDMILSGGFGLSGVSETLIDALSKRPDIKNLTAVSNNAGLEGKGLSKLLESGQVTKMIASYIGMNKKFEQLYLNGSIDLELTPQGTIIEKVRSGAAGIPAFYTPTGVGTWVQEGKLPVRYDSNGKVLKTSKPKESRRFNGRDFLLEESIYGDVAFVKAFKVDTLGNCWFRGSSRNFNQAFGKNAKLTIVEAENIVEPGEIEPENVHLQSIFVDKIVQSIKPKQFEVIKFAEDQKSPEELLESGNEKEIKRYKIAKRASQEFEGHNSANLGVGLPNLSAAFLPEGSNVLLESENGILGMGQHPKKGKEDADYVNSGKETVTLVKGASLFGSEDSFGMIRGGNIGLTMLGAFQVSANGDLANWGIPGKIKGMGGAMDLVSNPKATKVVVVTEHTNKKGVSKIVENCEFPLTGEKVINTIITELAVFIIKDGKLVLTEISTESSLEEVQKKTNAKFIVSDDLKEF</sequence>
<accession>K0KPY9</accession>
<evidence type="ECO:0000256" key="3">
    <source>
        <dbReference type="PIRNR" id="PIRNR000858"/>
    </source>
</evidence>
<comment type="function">
    <text evidence="3">Key enzyme for ketone body catabolism. Transfers the CoA moiety from succinate to acetoacetate. Formation of the enzyme-CoA intermediate proceeds via an unstable anhydride species formed between the carboxylate groups of the enzyme and substrate.</text>
</comment>
<dbReference type="Gene3D" id="3.40.1080.10">
    <property type="entry name" value="Glutaconate Coenzyme A-transferase"/>
    <property type="match status" value="2"/>
</dbReference>
<dbReference type="STRING" id="1206466.K0KPY9"/>
<dbReference type="InParanoid" id="K0KPY9"/>
<dbReference type="InterPro" id="IPR012791">
    <property type="entry name" value="3-oxoacid_CoA-transf_B"/>
</dbReference>
<proteinExistence type="inferred from homology"/>
<keyword evidence="6" id="KW-1185">Reference proteome</keyword>
<dbReference type="GO" id="GO:0008260">
    <property type="term" value="F:succinyl-CoA:3-oxo-acid CoA-transferase activity"/>
    <property type="evidence" value="ECO:0007669"/>
    <property type="project" value="UniProtKB-EC"/>
</dbReference>
<protein>
    <recommendedName>
        <fullName evidence="3">Succinyl-CoA:3-ketoacid-coenzyme A transferase</fullName>
        <ecNumber evidence="3">2.8.3.5</ecNumber>
    </recommendedName>
</protein>
<dbReference type="InterPro" id="IPR004165">
    <property type="entry name" value="CoA_trans_fam_I"/>
</dbReference>
<dbReference type="SMART" id="SM00882">
    <property type="entry name" value="CoA_trans"/>
    <property type="match status" value="2"/>
</dbReference>
<evidence type="ECO:0000313" key="6">
    <source>
        <dbReference type="Proteomes" id="UP000009328"/>
    </source>
</evidence>
<dbReference type="SUPFAM" id="SSF100950">
    <property type="entry name" value="NagB/RpiA/CoA transferase-like"/>
    <property type="match status" value="2"/>
</dbReference>
<dbReference type="EMBL" id="CAIF01000080">
    <property type="protein sequence ID" value="CCH43499.1"/>
    <property type="molecule type" value="Genomic_DNA"/>
</dbReference>
<dbReference type="InterPro" id="IPR037171">
    <property type="entry name" value="NagB/RpiA_transferase-like"/>
</dbReference>
<dbReference type="HOGENOM" id="CLU_019942_1_2_1"/>
<comment type="caution">
    <text evidence="5">The sequence shown here is derived from an EMBL/GenBank/DDBJ whole genome shotgun (WGS) entry which is preliminary data.</text>
</comment>
<dbReference type="Pfam" id="PF01144">
    <property type="entry name" value="CoA_trans"/>
    <property type="match status" value="2"/>
</dbReference>
<gene>
    <name evidence="5" type="ORF">BN7_3049</name>
</gene>
<evidence type="ECO:0000313" key="5">
    <source>
        <dbReference type="EMBL" id="CCH43499.1"/>
    </source>
</evidence>
<feature type="active site" description="5-glutamyl coenzyme A thioester intermediate" evidence="4">
    <location>
        <position position="332"/>
    </location>
</feature>
<keyword evidence="2 3" id="KW-0808">Transferase</keyword>
<reference evidence="5 6" key="1">
    <citation type="journal article" date="2012" name="Eukaryot. Cell">
        <title>Draft genome sequence of Wickerhamomyces ciferrii NRRL Y-1031 F-60-10.</title>
        <authorList>
            <person name="Schneider J."/>
            <person name="Andrea H."/>
            <person name="Blom J."/>
            <person name="Jaenicke S."/>
            <person name="Ruckert C."/>
            <person name="Schorsch C."/>
            <person name="Szczepanowski R."/>
            <person name="Farwick M."/>
            <person name="Goesmann A."/>
            <person name="Puhler A."/>
            <person name="Schaffer S."/>
            <person name="Tauch A."/>
            <person name="Kohler T."/>
            <person name="Brinkrolf K."/>
        </authorList>
    </citation>
    <scope>NUCLEOTIDE SEQUENCE [LARGE SCALE GENOMIC DNA]</scope>
    <source>
        <strain evidence="6">ATCC 14091 / BCRC 22168 / CBS 111 / JCM 3599 / NBRC 0793 / NRRL Y-1031 F-60-10</strain>
    </source>
</reference>
<dbReference type="InterPro" id="IPR014388">
    <property type="entry name" value="3-oxoacid_CoA-transferase"/>
</dbReference>
<evidence type="ECO:0000256" key="4">
    <source>
        <dbReference type="PIRSR" id="PIRSR000858-1"/>
    </source>
</evidence>
<evidence type="ECO:0000256" key="2">
    <source>
        <dbReference type="ARBA" id="ARBA00022679"/>
    </source>
</evidence>
<dbReference type="PANTHER" id="PTHR13707:SF23">
    <property type="entry name" value="SUCCINYL-COA:3-KETOACID-COENZYME A TRANSFERASE"/>
    <property type="match status" value="1"/>
</dbReference>
<comment type="similarity">
    <text evidence="1 3">Belongs to the 3-oxoacid CoA-transferase family.</text>
</comment>
<keyword evidence="3" id="KW-0496">Mitochondrion</keyword>
<dbReference type="Proteomes" id="UP000009328">
    <property type="component" value="Unassembled WGS sequence"/>
</dbReference>
<dbReference type="GO" id="GO:0046952">
    <property type="term" value="P:ketone body catabolic process"/>
    <property type="evidence" value="ECO:0007669"/>
    <property type="project" value="InterPro"/>
</dbReference>
<dbReference type="PANTHER" id="PTHR13707">
    <property type="entry name" value="KETOACID-COENZYME A TRANSFERASE"/>
    <property type="match status" value="1"/>
</dbReference>
<comment type="pathway">
    <text evidence="3">Ketone metabolism; succinyl-CoA degradation; acetoacetyl-CoA from succinyl-CoA: step 1/1.</text>
</comment>
<dbReference type="PIRSF" id="PIRSF000858">
    <property type="entry name" value="SCOT-t"/>
    <property type="match status" value="1"/>
</dbReference>
<name>K0KPY9_WICCF</name>
<evidence type="ECO:0000256" key="1">
    <source>
        <dbReference type="ARBA" id="ARBA00007154"/>
    </source>
</evidence>